<dbReference type="EMBL" id="BLRY01000333">
    <property type="protein sequence ID" value="GFP28664.1"/>
    <property type="molecule type" value="Genomic_DNA"/>
</dbReference>
<feature type="non-terminal residue" evidence="1">
    <location>
        <position position="23"/>
    </location>
</feature>
<dbReference type="AlphaFoldDB" id="A0A6V8PAI0"/>
<evidence type="ECO:0000313" key="1">
    <source>
        <dbReference type="EMBL" id="GFP28664.1"/>
    </source>
</evidence>
<comment type="caution">
    <text evidence="1">The sequence shown here is derived from an EMBL/GenBank/DDBJ whole genome shotgun (WGS) entry which is preliminary data.</text>
</comment>
<evidence type="ECO:0000313" key="2">
    <source>
        <dbReference type="Proteomes" id="UP000591948"/>
    </source>
</evidence>
<gene>
    <name evidence="1" type="ORF">HKBW3S33_02078</name>
</gene>
<sequence length="23" mass="2969">MIPKVYNWQLKREIVYKYQESRP</sequence>
<organism evidence="1 2">
    <name type="scientific">Candidatus Hakubella thermalkaliphila</name>
    <dbReference type="NCBI Taxonomy" id="2754717"/>
    <lineage>
        <taxon>Bacteria</taxon>
        <taxon>Bacillati</taxon>
        <taxon>Actinomycetota</taxon>
        <taxon>Actinomycetota incertae sedis</taxon>
        <taxon>Candidatus Hakubellales</taxon>
        <taxon>Candidatus Hakubellaceae</taxon>
        <taxon>Candidatus Hakubella</taxon>
    </lineage>
</organism>
<name>A0A6V8PAI0_9ACTN</name>
<reference evidence="1 2" key="1">
    <citation type="journal article" date="2020" name="Front. Microbiol.">
        <title>Single-cell genomics of novel Actinobacteria with the Wood-Ljungdahl pathway discovered in a serpentinizing system.</title>
        <authorList>
            <person name="Merino N."/>
            <person name="Kawai M."/>
            <person name="Boyd E.S."/>
            <person name="Colman D.R."/>
            <person name="McGlynn S.E."/>
            <person name="Nealson K.H."/>
            <person name="Kurokawa K."/>
            <person name="Hongoh Y."/>
        </authorList>
    </citation>
    <scope>NUCLEOTIDE SEQUENCE [LARGE SCALE GENOMIC DNA]</scope>
    <source>
        <strain evidence="1 2">S33</strain>
    </source>
</reference>
<dbReference type="Proteomes" id="UP000591948">
    <property type="component" value="Unassembled WGS sequence"/>
</dbReference>
<accession>A0A6V8PAI0</accession>
<keyword evidence="2" id="KW-1185">Reference proteome</keyword>
<proteinExistence type="predicted"/>
<protein>
    <submittedName>
        <fullName evidence="1">Uncharacterized protein</fullName>
    </submittedName>
</protein>